<dbReference type="GO" id="GO:0005524">
    <property type="term" value="F:ATP binding"/>
    <property type="evidence" value="ECO:0007669"/>
    <property type="project" value="UniProtKB-UniRule"/>
</dbReference>
<evidence type="ECO:0000256" key="4">
    <source>
        <dbReference type="ARBA" id="ARBA00022777"/>
    </source>
</evidence>
<dbReference type="InterPro" id="IPR000719">
    <property type="entry name" value="Prot_kinase_dom"/>
</dbReference>
<evidence type="ECO:0000256" key="8">
    <source>
        <dbReference type="PROSITE-ProRule" id="PRU10141"/>
    </source>
</evidence>
<dbReference type="Gene3D" id="3.30.70.1230">
    <property type="entry name" value="Nucleotide cyclase"/>
    <property type="match status" value="1"/>
</dbReference>
<dbReference type="OMA" id="MEVNTAC"/>
<keyword evidence="13" id="KW-1185">Reference proteome</keyword>
<dbReference type="RefSeq" id="XP_015653271.1">
    <property type="nucleotide sequence ID" value="XM_015807986.1"/>
</dbReference>
<evidence type="ECO:0000256" key="2">
    <source>
        <dbReference type="ARBA" id="ARBA00022679"/>
    </source>
</evidence>
<dbReference type="EMBL" id="LGTL01000027">
    <property type="protein sequence ID" value="KPA74832.1"/>
    <property type="molecule type" value="Genomic_DNA"/>
</dbReference>
<dbReference type="EC" id="2.7.12.2" evidence="7"/>
<organism evidence="12 13">
    <name type="scientific">Leptomonas pyrrhocoris</name>
    <name type="common">Firebug parasite</name>
    <dbReference type="NCBI Taxonomy" id="157538"/>
    <lineage>
        <taxon>Eukaryota</taxon>
        <taxon>Discoba</taxon>
        <taxon>Euglenozoa</taxon>
        <taxon>Kinetoplastea</taxon>
        <taxon>Metakinetoplastina</taxon>
        <taxon>Trypanosomatida</taxon>
        <taxon>Trypanosomatidae</taxon>
        <taxon>Leishmaniinae</taxon>
        <taxon>Leptomonas</taxon>
    </lineage>
</organism>
<dbReference type="VEuPathDB" id="TriTrypDB:LpyrH10_27_0100"/>
<dbReference type="InterPro" id="IPR008271">
    <property type="entry name" value="Ser/Thr_kinase_AS"/>
</dbReference>
<keyword evidence="2" id="KW-0808">Transferase</keyword>
<dbReference type="GeneID" id="26909138"/>
<dbReference type="SUPFAM" id="SSF56112">
    <property type="entry name" value="Protein kinase-like (PK-like)"/>
    <property type="match status" value="1"/>
</dbReference>
<accession>A0A0N0VDB1</accession>
<feature type="transmembrane region" description="Helical" evidence="10">
    <location>
        <begin position="359"/>
        <end position="382"/>
    </location>
</feature>
<feature type="compositionally biased region" description="Basic residues" evidence="9">
    <location>
        <begin position="1193"/>
        <end position="1202"/>
    </location>
</feature>
<evidence type="ECO:0000256" key="3">
    <source>
        <dbReference type="ARBA" id="ARBA00022741"/>
    </source>
</evidence>
<dbReference type="PROSITE" id="PS50011">
    <property type="entry name" value="PROTEIN_KINASE_DOM"/>
    <property type="match status" value="1"/>
</dbReference>
<proteinExistence type="inferred from homology"/>
<evidence type="ECO:0000256" key="6">
    <source>
        <dbReference type="ARBA" id="ARBA00038035"/>
    </source>
</evidence>
<feature type="region of interest" description="Disordered" evidence="9">
    <location>
        <begin position="908"/>
        <end position="942"/>
    </location>
</feature>
<evidence type="ECO:0000256" key="10">
    <source>
        <dbReference type="SAM" id="Phobius"/>
    </source>
</evidence>
<feature type="binding site" evidence="8">
    <location>
        <position position="998"/>
    </location>
    <ligand>
        <name>ATP</name>
        <dbReference type="ChEBI" id="CHEBI:30616"/>
    </ligand>
</feature>
<dbReference type="InterPro" id="IPR011009">
    <property type="entry name" value="Kinase-like_dom_sf"/>
</dbReference>
<dbReference type="GO" id="GO:0016020">
    <property type="term" value="C:membrane"/>
    <property type="evidence" value="ECO:0007669"/>
    <property type="project" value="UniProtKB-SubCell"/>
</dbReference>
<keyword evidence="4 12" id="KW-0418">Kinase</keyword>
<comment type="caution">
    <text evidence="12">The sequence shown here is derived from an EMBL/GenBank/DDBJ whole genome shotgun (WGS) entry which is preliminary data.</text>
</comment>
<feature type="transmembrane region" description="Helical" evidence="10">
    <location>
        <begin position="6"/>
        <end position="27"/>
    </location>
</feature>
<sequence>MLLPMSALLTGYAVVVCIALLSSSAVLSVRMSASTTRTALQLSISTLARYVESTAQTHDALQMSSSRIAYTLEHTTASASLVPFDAPLVELDVVFELLRPPTTVASHVAQEEVWWSAEETALLSAGCYRDDTTCFRSNGTVTDYVTRASFDACFDYAAARRVHRASRYHSLHVRMMRQPQFAAGNGLWTPQVARYTERTDAVACGRQNMEYVMAYYECLTYAPVPAEAPRFALDPELPSDGVYCTHAVVSVVDVTRCDPGALVGLTTESTVMVQSLRVLDEVKNSTCTQQSDEHVAALAPMAERLPMAHQVSPGRWITSRIDGDNVVTEALLKRDTGVVMAYRDFTPTSFFFPTSESDLVSSVVIAAVALTVVAALTFFMWWRVSRPLQLVCLSMKKTTMGIIDDEGSESERGVLRERTRRGNFWVREVLDLYETYNSLRAALSELKAFSPQGLFVTEHEVAAAATQRTALLSSSSSLEMAERLPGPQNGVVMMREASAQVLGEYPDRVMAWGARLNQEHSTRGSAAAAPVGARAQSTSVPTFSPLFLPSPALERGQTTAGEQLTPLPLPLLPPSGDSHRPSETSTSSFLSPYTAVMHGGVMHLDFPALPRTTSFRTVNCTTLTVSYRYAARNLELACGEVRRFMEMCMDLILLHSGTVEVFRPDVLVVSFGAHREDPLHTKRALQCAVRIFSRFTPEQQKRLSLLLDTGNVSVGTCGAHDRYARVIAGERVDFVLRLRQHSVLFGRIITTDSIVLSWHTRKYVFLPFDSIVPRGGLDAPRTSITLFLLLPKESLCPAIRQLITAYHEVFVSALDGLYEVALEQLRPLPSFDPPLRAAFTDAIHTLLSLSPRRPRYCRFELPPFETLGYTVTPPAQQQTYKPLLVHDLEPHVPRITFLSANEPALNAATSSGGLTGPTRRPSAHERPARGLSGSSCASLDRSLPSSATDNFVCGDPTPHSFQDSKGEQWTLVPECVGRGAFSQVYKAVSSDGVIMAVKCIQLARHDVRMTDVVEEVNTSCQLWSEYIVNCISWSHVGTYLFIVMEFLAGGSLHDLVRHFPRGLSDTVGRRYASDVLRGLSYLHRHSIVHADVKPHNMLLATDGGCRISDFGSSVTKSSALLNCTGDVSQLRGTPLYMSPEVARGEPPTMKSDVWSFGLSLYEVMTGRLPWVWRSTGATVYPAPEAPRPTVSHTPRRQPHQHLRQSVTPAPPGNDTSLFLPPVSVCSCHSDVRGSANRGPLLPCASPPVSSSLGRLSASGRAASLGSTPPVATAASTPSPTTTADLKTLSATAFLRGVIRGDIVVQVDPACLCSLEAQQVAMACLRAEPAERATVEELLFMPFFYC</sequence>
<dbReference type="PROSITE" id="PS00107">
    <property type="entry name" value="PROTEIN_KINASE_ATP"/>
    <property type="match status" value="1"/>
</dbReference>
<dbReference type="Gene3D" id="1.10.510.10">
    <property type="entry name" value="Transferase(Phosphotransferase) domain 1"/>
    <property type="match status" value="1"/>
</dbReference>
<comment type="similarity">
    <text evidence="6">Belongs to the protein kinase superfamily. STE Ser/Thr protein kinase family. MAP kinase kinase subfamily.</text>
</comment>
<keyword evidence="10" id="KW-0472">Membrane</keyword>
<dbReference type="PROSITE" id="PS00108">
    <property type="entry name" value="PROTEIN_KINASE_ST"/>
    <property type="match status" value="1"/>
</dbReference>
<dbReference type="InterPro" id="IPR029787">
    <property type="entry name" value="Nucleotide_cyclase"/>
</dbReference>
<feature type="domain" description="Protein kinase" evidence="11">
    <location>
        <begin position="970"/>
        <end position="1343"/>
    </location>
</feature>
<gene>
    <name evidence="12" type="ORF">ABB37_08855</name>
</gene>
<evidence type="ECO:0000256" key="7">
    <source>
        <dbReference type="ARBA" id="ARBA00038999"/>
    </source>
</evidence>
<feature type="region of interest" description="Disordered" evidence="9">
    <location>
        <begin position="1181"/>
        <end position="1213"/>
    </location>
</feature>
<feature type="region of interest" description="Disordered" evidence="9">
    <location>
        <begin position="1259"/>
        <end position="1281"/>
    </location>
</feature>
<dbReference type="SUPFAM" id="SSF55073">
    <property type="entry name" value="Nucleotide cyclase"/>
    <property type="match status" value="1"/>
</dbReference>
<evidence type="ECO:0000259" key="11">
    <source>
        <dbReference type="PROSITE" id="PS50011"/>
    </source>
</evidence>
<evidence type="ECO:0000256" key="9">
    <source>
        <dbReference type="SAM" id="MobiDB-lite"/>
    </source>
</evidence>
<comment type="subcellular location">
    <subcellularLocation>
        <location evidence="1">Membrane</location>
        <topology evidence="1">Single-pass membrane protein</topology>
    </subcellularLocation>
</comment>
<evidence type="ECO:0000313" key="13">
    <source>
        <dbReference type="Proteomes" id="UP000037923"/>
    </source>
</evidence>
<dbReference type="PANTHER" id="PTHR48013:SF18">
    <property type="entry name" value="KINASE, PUTATIVE-RELATED"/>
    <property type="match status" value="1"/>
</dbReference>
<evidence type="ECO:0000256" key="5">
    <source>
        <dbReference type="ARBA" id="ARBA00022840"/>
    </source>
</evidence>
<protein>
    <recommendedName>
        <fullName evidence="7">mitogen-activated protein kinase kinase</fullName>
        <ecNumber evidence="7">2.7.12.2</ecNumber>
    </recommendedName>
</protein>
<dbReference type="SMART" id="SM00220">
    <property type="entry name" value="S_TKc"/>
    <property type="match status" value="1"/>
</dbReference>
<name>A0A0N0VDB1_LEPPY</name>
<evidence type="ECO:0000313" key="12">
    <source>
        <dbReference type="EMBL" id="KPA74832.1"/>
    </source>
</evidence>
<feature type="compositionally biased region" description="Polar residues" evidence="9">
    <location>
        <begin position="932"/>
        <end position="942"/>
    </location>
</feature>
<dbReference type="InterPro" id="IPR017441">
    <property type="entry name" value="Protein_kinase_ATP_BS"/>
</dbReference>
<keyword evidence="3 8" id="KW-0547">Nucleotide-binding</keyword>
<keyword evidence="5 8" id="KW-0067">ATP-binding</keyword>
<dbReference type="Gene3D" id="3.30.200.20">
    <property type="entry name" value="Phosphorylase Kinase, domain 1"/>
    <property type="match status" value="1"/>
</dbReference>
<keyword evidence="10" id="KW-1133">Transmembrane helix</keyword>
<dbReference type="Pfam" id="PF00069">
    <property type="entry name" value="Pkinase"/>
    <property type="match status" value="1"/>
</dbReference>
<dbReference type="GO" id="GO:0004708">
    <property type="term" value="F:MAP kinase kinase activity"/>
    <property type="evidence" value="ECO:0007669"/>
    <property type="project" value="UniProtKB-EC"/>
</dbReference>
<evidence type="ECO:0000256" key="1">
    <source>
        <dbReference type="ARBA" id="ARBA00004167"/>
    </source>
</evidence>
<reference evidence="12 13" key="1">
    <citation type="submission" date="2015-07" db="EMBL/GenBank/DDBJ databases">
        <title>High-quality genome of monoxenous trypanosomatid Leptomonas pyrrhocoris.</title>
        <authorList>
            <person name="Flegontov P."/>
            <person name="Butenko A."/>
            <person name="Firsov S."/>
            <person name="Vlcek C."/>
            <person name="Logacheva M.D."/>
            <person name="Field M."/>
            <person name="Filatov D."/>
            <person name="Flegontova O."/>
            <person name="Gerasimov E."/>
            <person name="Jackson A.P."/>
            <person name="Kelly S."/>
            <person name="Opperdoes F."/>
            <person name="O'Reilly A."/>
            <person name="Votypka J."/>
            <person name="Yurchenko V."/>
            <person name="Lukes J."/>
        </authorList>
    </citation>
    <scope>NUCLEOTIDE SEQUENCE [LARGE SCALE GENOMIC DNA]</scope>
    <source>
        <strain evidence="12">H10</strain>
    </source>
</reference>
<dbReference type="OrthoDB" id="4062651at2759"/>
<dbReference type="Proteomes" id="UP000037923">
    <property type="component" value="Unassembled WGS sequence"/>
</dbReference>
<dbReference type="PANTHER" id="PTHR48013">
    <property type="entry name" value="DUAL SPECIFICITY MITOGEN-ACTIVATED PROTEIN KINASE KINASE 5-RELATED"/>
    <property type="match status" value="1"/>
</dbReference>
<keyword evidence="10" id="KW-0812">Transmembrane</keyword>